<dbReference type="Pfam" id="PF01535">
    <property type="entry name" value="PPR"/>
    <property type="match status" value="1"/>
</dbReference>
<feature type="repeat" description="PPR" evidence="4">
    <location>
        <begin position="243"/>
        <end position="277"/>
    </location>
</feature>
<gene>
    <name evidence="6" type="ORF">CB5_LOCUS15411</name>
</gene>
<sequence>MWRSKARAFLLLKPSILRSPPSQVLSKTLTLIPAPPPMPTPTHFRTLRSFSSTNHAFSSDYDPKNPNGSSESAAFEAGGENPSGSALNEKETSPNEVEGDSLSSLWEESINGDDADCIFAAESKSVVGAADESEEFDIDEEVDHIRSVIETCPADQIERTFTKLAFHMTEEVLSRVFKTTPCSAEKFIAFFKIVAINYPFTKNLRTVGFLVDAISPVDELEKKDAYMLWDLIKEIGKEKGLVTTEVLNSLISMFWKLGKAKAALEVFEKFDEFGCSPDGNTYYFTIEALGRRSMIDTAWSVCEKMINSGRFPDGEKMGEIVLFFCRGGKPKEAHLVYLAAKESKVSLSASVFDFLVGALSKKDETIYTAMELLEDYPKESLKYANKSFASVIHGLCKVKDVKEAKKLLLRMVNVGPAPGNAAFNYVITALSKAGEMDDAKNLLKVMDSRGLRPDVYAYTVIMSGYAKGGLLDEAHEILREAKRIHQKLSPVTYHILIRGYCKMEQFEKALECLNEMKEDGMQPNTDEYNKLIQSLCLKAMDWRTAEKLLEEMTESGLYLKGITRSLIAAVKELEEEEIGPAISAET</sequence>
<keyword evidence="2" id="KW-0677">Repeat</keyword>
<dbReference type="NCBIfam" id="TIGR00756">
    <property type="entry name" value="PPR"/>
    <property type="match status" value="5"/>
</dbReference>
<dbReference type="Pfam" id="PF13041">
    <property type="entry name" value="PPR_2"/>
    <property type="match status" value="2"/>
</dbReference>
<feature type="region of interest" description="Disordered" evidence="5">
    <location>
        <begin position="55"/>
        <end position="101"/>
    </location>
</feature>
<feature type="repeat" description="PPR" evidence="4">
    <location>
        <begin position="419"/>
        <end position="453"/>
    </location>
</feature>
<dbReference type="EMBL" id="LR862150">
    <property type="protein sequence ID" value="CAD1832200.1"/>
    <property type="molecule type" value="Genomic_DNA"/>
</dbReference>
<protein>
    <recommendedName>
        <fullName evidence="7">Pentatricopeptide repeat-containing protein At3g02650, mitochondrial</fullName>
    </recommendedName>
</protein>
<dbReference type="InterPro" id="IPR050667">
    <property type="entry name" value="PPR-containing_protein"/>
</dbReference>
<feature type="repeat" description="PPR" evidence="4">
    <location>
        <begin position="454"/>
        <end position="488"/>
    </location>
</feature>
<dbReference type="AlphaFoldDB" id="A0A6V7PMX9"/>
<evidence type="ECO:0000313" key="6">
    <source>
        <dbReference type="EMBL" id="CAD1832200.1"/>
    </source>
</evidence>
<organism evidence="6">
    <name type="scientific">Ananas comosus var. bracteatus</name>
    <name type="common">red pineapple</name>
    <dbReference type="NCBI Taxonomy" id="296719"/>
    <lineage>
        <taxon>Eukaryota</taxon>
        <taxon>Viridiplantae</taxon>
        <taxon>Streptophyta</taxon>
        <taxon>Embryophyta</taxon>
        <taxon>Tracheophyta</taxon>
        <taxon>Spermatophyta</taxon>
        <taxon>Magnoliopsida</taxon>
        <taxon>Liliopsida</taxon>
        <taxon>Poales</taxon>
        <taxon>Bromeliaceae</taxon>
        <taxon>Bromelioideae</taxon>
        <taxon>Ananas</taxon>
    </lineage>
</organism>
<dbReference type="PANTHER" id="PTHR47939">
    <property type="entry name" value="MEMBRANE-ASSOCIATED SALT-INDUCIBLE PROTEIN-LIKE"/>
    <property type="match status" value="1"/>
</dbReference>
<name>A0A6V7PMX9_ANACO</name>
<feature type="repeat" description="PPR" evidence="4">
    <location>
        <begin position="489"/>
        <end position="523"/>
    </location>
</feature>
<accession>A0A6V7PMX9</accession>
<comment type="similarity">
    <text evidence="1">Belongs to the PPR family. P subfamily.</text>
</comment>
<dbReference type="SUPFAM" id="SSF48452">
    <property type="entry name" value="TPR-like"/>
    <property type="match status" value="1"/>
</dbReference>
<dbReference type="InterPro" id="IPR011990">
    <property type="entry name" value="TPR-like_helical_dom_sf"/>
</dbReference>
<evidence type="ECO:0000256" key="4">
    <source>
        <dbReference type="PROSITE-ProRule" id="PRU00708"/>
    </source>
</evidence>
<proteinExistence type="inferred from homology"/>
<evidence type="ECO:0000256" key="1">
    <source>
        <dbReference type="ARBA" id="ARBA00007626"/>
    </source>
</evidence>
<feature type="repeat" description="PPR" evidence="4">
    <location>
        <begin position="384"/>
        <end position="418"/>
    </location>
</feature>
<evidence type="ECO:0008006" key="7">
    <source>
        <dbReference type="Google" id="ProtNLM"/>
    </source>
</evidence>
<dbReference type="Pfam" id="PF13812">
    <property type="entry name" value="PPR_3"/>
    <property type="match status" value="1"/>
</dbReference>
<evidence type="ECO:0000256" key="3">
    <source>
        <dbReference type="ARBA" id="ARBA00022946"/>
    </source>
</evidence>
<dbReference type="PROSITE" id="PS51375">
    <property type="entry name" value="PPR"/>
    <property type="match status" value="6"/>
</dbReference>
<reference evidence="6" key="1">
    <citation type="submission" date="2020-07" db="EMBL/GenBank/DDBJ databases">
        <authorList>
            <person name="Lin J."/>
        </authorList>
    </citation>
    <scope>NUCLEOTIDE SEQUENCE</scope>
</reference>
<evidence type="ECO:0000256" key="2">
    <source>
        <dbReference type="ARBA" id="ARBA00022737"/>
    </source>
</evidence>
<keyword evidence="3" id="KW-0809">Transit peptide</keyword>
<dbReference type="Gene3D" id="1.25.40.10">
    <property type="entry name" value="Tetratricopeptide repeat domain"/>
    <property type="match status" value="3"/>
</dbReference>
<feature type="repeat" description="PPR" evidence="4">
    <location>
        <begin position="524"/>
        <end position="559"/>
    </location>
</feature>
<evidence type="ECO:0000256" key="5">
    <source>
        <dbReference type="SAM" id="MobiDB-lite"/>
    </source>
</evidence>
<dbReference type="PANTHER" id="PTHR47939:SF10">
    <property type="entry name" value="PENTACOTRIPEPTIDE-REPEAT REGION OF PRORP DOMAIN-CONTAINING PROTEIN"/>
    <property type="match status" value="1"/>
</dbReference>
<dbReference type="InterPro" id="IPR002885">
    <property type="entry name" value="PPR_rpt"/>
</dbReference>